<dbReference type="EMBL" id="JAJJMA010244758">
    <property type="protein sequence ID" value="MCL7043267.1"/>
    <property type="molecule type" value="Genomic_DNA"/>
</dbReference>
<evidence type="ECO:0000256" key="6">
    <source>
        <dbReference type="PIRSR" id="PIRSR600760-2"/>
    </source>
</evidence>
<keyword evidence="5 6" id="KW-0460">Magnesium</keyword>
<dbReference type="FunFam" id="3.40.190.80:FF:000013">
    <property type="entry name" value="Inositol monophosphatase"/>
    <property type="match status" value="1"/>
</dbReference>
<evidence type="ECO:0000256" key="5">
    <source>
        <dbReference type="ARBA" id="ARBA00022842"/>
    </source>
</evidence>
<evidence type="ECO:0000256" key="4">
    <source>
        <dbReference type="ARBA" id="ARBA00022801"/>
    </source>
</evidence>
<dbReference type="SUPFAM" id="SSF56655">
    <property type="entry name" value="Carbohydrate phosphatase"/>
    <property type="match status" value="1"/>
</dbReference>
<dbReference type="GO" id="GO:0046872">
    <property type="term" value="F:metal ion binding"/>
    <property type="evidence" value="ECO:0007669"/>
    <property type="project" value="UniProtKB-KW"/>
</dbReference>
<evidence type="ECO:0000256" key="1">
    <source>
        <dbReference type="ARBA" id="ARBA00001946"/>
    </source>
</evidence>
<evidence type="ECO:0000313" key="8">
    <source>
        <dbReference type="Proteomes" id="UP001177140"/>
    </source>
</evidence>
<feature type="binding site" evidence="6">
    <location>
        <position position="105"/>
    </location>
    <ligand>
        <name>Mg(2+)</name>
        <dbReference type="ChEBI" id="CHEBI:18420"/>
        <label>1</label>
        <note>catalytic</note>
    </ligand>
</feature>
<dbReference type="PRINTS" id="PR00377">
    <property type="entry name" value="IMPHPHTASES"/>
</dbReference>
<evidence type="ECO:0000256" key="2">
    <source>
        <dbReference type="ARBA" id="ARBA00009759"/>
    </source>
</evidence>
<reference evidence="7" key="1">
    <citation type="submission" date="2022-03" db="EMBL/GenBank/DDBJ databases">
        <title>A functionally conserved STORR gene fusion in Papaver species that diverged 16.8 million years ago.</title>
        <authorList>
            <person name="Catania T."/>
        </authorList>
    </citation>
    <scope>NUCLEOTIDE SEQUENCE</scope>
    <source>
        <strain evidence="7">S-191538</strain>
    </source>
</reference>
<protein>
    <submittedName>
        <fullName evidence="7">Uncharacterized protein</fullName>
    </submittedName>
</protein>
<comment type="similarity">
    <text evidence="2">Belongs to the inositol monophosphatase superfamily.</text>
</comment>
<dbReference type="PANTHER" id="PTHR43200:SF6">
    <property type="entry name" value="3'(2'),5'-BISPHOSPHATE NUCLEOTIDASE"/>
    <property type="match status" value="1"/>
</dbReference>
<dbReference type="InterPro" id="IPR051090">
    <property type="entry name" value="Inositol_monoP_superfamily"/>
</dbReference>
<dbReference type="InterPro" id="IPR000760">
    <property type="entry name" value="Inositol_monophosphatase-like"/>
</dbReference>
<evidence type="ECO:0000313" key="7">
    <source>
        <dbReference type="EMBL" id="MCL7043267.1"/>
    </source>
</evidence>
<keyword evidence="8" id="KW-1185">Reference proteome</keyword>
<dbReference type="Gene3D" id="3.40.190.80">
    <property type="match status" value="1"/>
</dbReference>
<dbReference type="GO" id="GO:0016791">
    <property type="term" value="F:phosphatase activity"/>
    <property type="evidence" value="ECO:0007669"/>
    <property type="project" value="UniProtKB-ARBA"/>
</dbReference>
<dbReference type="AlphaFoldDB" id="A0AA41VL20"/>
<keyword evidence="4" id="KW-0378">Hydrolase</keyword>
<comment type="caution">
    <text evidence="7">The sequence shown here is derived from an EMBL/GenBank/DDBJ whole genome shotgun (WGS) entry which is preliminary data.</text>
</comment>
<proteinExistence type="inferred from homology"/>
<dbReference type="GO" id="GO:0000105">
    <property type="term" value="P:L-histidine biosynthetic process"/>
    <property type="evidence" value="ECO:0007669"/>
    <property type="project" value="TreeGrafter"/>
</dbReference>
<sequence>MLSSQSHFLLTQNSKSLPITSNSYSTNLQSPSFRVGIDDMDSFFQVGNKVADATGEVIRSFFRKLLKLLIKKISVSPVTIADRTAEEAMVKIILENFPSHAIYGEENVWRYKDKTAEFVWVLDPVDGIKSFIKERWIGIKGRKTTMNGQEVSTRACPKLSQAYLYTTSPHLFSGDAEEAFARVRNKVKVPLYDCDCYAYALLASEFVDVVIESGLKVNNMSFLYLLIEGDGGVVTDWKGEQHFWEASSDSLAPSFNVLAAGDKQLHRHALMIFSGSKDANANSSADQRLLRGPRNFIFLVFSNVYELKVNWN</sequence>
<dbReference type="PANTHER" id="PTHR43200">
    <property type="entry name" value="PHOSPHATASE"/>
    <property type="match status" value="1"/>
</dbReference>
<feature type="binding site" evidence="6">
    <location>
        <position position="123"/>
    </location>
    <ligand>
        <name>Mg(2+)</name>
        <dbReference type="ChEBI" id="CHEBI:18420"/>
        <label>1</label>
        <note>catalytic</note>
    </ligand>
</feature>
<dbReference type="Gene3D" id="3.30.540.10">
    <property type="entry name" value="Fructose-1,6-Bisphosphatase, subunit A, domain 1"/>
    <property type="match status" value="1"/>
</dbReference>
<keyword evidence="3 6" id="KW-0479">Metal-binding</keyword>
<gene>
    <name evidence="7" type="ORF">MKW94_002599</name>
</gene>
<evidence type="ECO:0000256" key="3">
    <source>
        <dbReference type="ARBA" id="ARBA00022723"/>
    </source>
</evidence>
<name>A0AA41VL20_PAPNU</name>
<comment type="cofactor">
    <cofactor evidence="1 6">
        <name>Mg(2+)</name>
        <dbReference type="ChEBI" id="CHEBI:18420"/>
    </cofactor>
</comment>
<dbReference type="Pfam" id="PF00459">
    <property type="entry name" value="Inositol_P"/>
    <property type="match status" value="1"/>
</dbReference>
<dbReference type="Proteomes" id="UP001177140">
    <property type="component" value="Unassembled WGS sequence"/>
</dbReference>
<organism evidence="7 8">
    <name type="scientific">Papaver nudicaule</name>
    <name type="common">Iceland poppy</name>
    <dbReference type="NCBI Taxonomy" id="74823"/>
    <lineage>
        <taxon>Eukaryota</taxon>
        <taxon>Viridiplantae</taxon>
        <taxon>Streptophyta</taxon>
        <taxon>Embryophyta</taxon>
        <taxon>Tracheophyta</taxon>
        <taxon>Spermatophyta</taxon>
        <taxon>Magnoliopsida</taxon>
        <taxon>Ranunculales</taxon>
        <taxon>Papaveraceae</taxon>
        <taxon>Papaveroideae</taxon>
        <taxon>Papaver</taxon>
    </lineage>
</organism>
<accession>A0AA41VL20</accession>
<feature type="binding site" evidence="6">
    <location>
        <position position="126"/>
    </location>
    <ligand>
        <name>Mg(2+)</name>
        <dbReference type="ChEBI" id="CHEBI:18420"/>
        <label>1</label>
        <note>catalytic</note>
    </ligand>
</feature>